<evidence type="ECO:0000313" key="2">
    <source>
        <dbReference type="Proteomes" id="UP001295423"/>
    </source>
</evidence>
<proteinExistence type="predicted"/>
<dbReference type="AlphaFoldDB" id="A0AAD2GFA3"/>
<organism evidence="1 2">
    <name type="scientific">Cylindrotheca closterium</name>
    <dbReference type="NCBI Taxonomy" id="2856"/>
    <lineage>
        <taxon>Eukaryota</taxon>
        <taxon>Sar</taxon>
        <taxon>Stramenopiles</taxon>
        <taxon>Ochrophyta</taxon>
        <taxon>Bacillariophyta</taxon>
        <taxon>Bacillariophyceae</taxon>
        <taxon>Bacillariophycidae</taxon>
        <taxon>Bacillariales</taxon>
        <taxon>Bacillariaceae</taxon>
        <taxon>Cylindrotheca</taxon>
    </lineage>
</organism>
<sequence>MAKLPPEVAWQELLDLSSDDTSDSEDEKENKDEVTAMSAINKFGTKIPLLLQKQLDCFTNASRAQRVVQDATTVKAVLFARIVGPITCMMMVTGMMAEQYANIPCFGKF</sequence>
<dbReference type="EMBL" id="CAKOGP040002522">
    <property type="protein sequence ID" value="CAJ1970458.1"/>
    <property type="molecule type" value="Genomic_DNA"/>
</dbReference>
<dbReference type="Proteomes" id="UP001295423">
    <property type="component" value="Unassembled WGS sequence"/>
</dbReference>
<keyword evidence="2" id="KW-1185">Reference proteome</keyword>
<accession>A0AAD2GFA3</accession>
<protein>
    <submittedName>
        <fullName evidence="1">Uncharacterized protein</fullName>
    </submittedName>
</protein>
<reference evidence="1" key="1">
    <citation type="submission" date="2023-08" db="EMBL/GenBank/DDBJ databases">
        <authorList>
            <person name="Audoor S."/>
            <person name="Bilcke G."/>
        </authorList>
    </citation>
    <scope>NUCLEOTIDE SEQUENCE</scope>
</reference>
<gene>
    <name evidence="1" type="ORF">CYCCA115_LOCUS24474</name>
</gene>
<name>A0AAD2GFA3_9STRA</name>
<evidence type="ECO:0000313" key="1">
    <source>
        <dbReference type="EMBL" id="CAJ1970458.1"/>
    </source>
</evidence>
<comment type="caution">
    <text evidence="1">The sequence shown here is derived from an EMBL/GenBank/DDBJ whole genome shotgun (WGS) entry which is preliminary data.</text>
</comment>